<dbReference type="GO" id="GO:0004519">
    <property type="term" value="F:endonuclease activity"/>
    <property type="evidence" value="ECO:0007669"/>
    <property type="project" value="UniProtKB-KW"/>
</dbReference>
<proteinExistence type="predicted"/>
<dbReference type="InterPro" id="IPR003615">
    <property type="entry name" value="HNH_nuc"/>
</dbReference>
<keyword evidence="3" id="KW-0540">Nuclease</keyword>
<keyword evidence="3" id="KW-0378">Hydrolase</keyword>
<name>A0A7J9NNJ3_METMI</name>
<evidence type="ECO:0000313" key="4">
    <source>
        <dbReference type="Proteomes" id="UP000571854"/>
    </source>
</evidence>
<dbReference type="EMBL" id="JACDUJ010000001">
    <property type="protein sequence ID" value="MBA2846630.1"/>
    <property type="molecule type" value="Genomic_DNA"/>
</dbReference>
<organism evidence="3 4">
    <name type="scientific">Methanococcus maripaludis</name>
    <name type="common">Methanococcus deltae</name>
    <dbReference type="NCBI Taxonomy" id="39152"/>
    <lineage>
        <taxon>Archaea</taxon>
        <taxon>Methanobacteriati</taxon>
        <taxon>Methanobacteriota</taxon>
        <taxon>Methanomada group</taxon>
        <taxon>Methanococci</taxon>
        <taxon>Methanococcales</taxon>
        <taxon>Methanococcaceae</taxon>
        <taxon>Methanococcus</taxon>
    </lineage>
</organism>
<dbReference type="RefSeq" id="WP_181492059.1">
    <property type="nucleotide sequence ID" value="NZ_JACDUJ010000001.1"/>
</dbReference>
<evidence type="ECO:0000256" key="1">
    <source>
        <dbReference type="SAM" id="Coils"/>
    </source>
</evidence>
<feature type="coiled-coil region" evidence="1">
    <location>
        <begin position="277"/>
        <end position="307"/>
    </location>
</feature>
<protein>
    <submittedName>
        <fullName evidence="3">5-methylcytosine-specific restriction endonuclease McrA</fullName>
    </submittedName>
</protein>
<keyword evidence="3" id="KW-0255">Endonuclease</keyword>
<sequence length="322" mass="38501">MEDYIKNWNNIILNCSFDNTYKMAWAKALVETASLKNIDSDLIIPFEEIAELFLKYYWDQTIYFDLIQGSNLKKIPEVLKYTKELITLHYVKKGDYNPKRYLKIKEKGFNLENERNKTIKKIVKTLGQDVSWRFMNLGSETYPLYELNENTVILSLEHAKLLKKYSEFLLPLINYRWTQMLESFNHAPRISSKVRAIDENNIKRSNLNKFKEYLDYEFDDGKRYCFYSGKELTDKDCTIDHVIPWSFMYSDDIWNLVYCHRSENSSKSNRIPDETTINTLENRNKLLLRKLEENNKANKRVDELKLAIEKDYVKKFWISSRG</sequence>
<dbReference type="Pfam" id="PF13395">
    <property type="entry name" value="HNH_4"/>
    <property type="match status" value="1"/>
</dbReference>
<evidence type="ECO:0000259" key="2">
    <source>
        <dbReference type="SMART" id="SM00507"/>
    </source>
</evidence>
<accession>A0A7J9NNJ3</accession>
<dbReference type="SMART" id="SM00507">
    <property type="entry name" value="HNHc"/>
    <property type="match status" value="1"/>
</dbReference>
<dbReference type="Gene3D" id="1.10.30.50">
    <property type="match status" value="1"/>
</dbReference>
<dbReference type="CDD" id="cd00085">
    <property type="entry name" value="HNHc"/>
    <property type="match status" value="1"/>
</dbReference>
<comment type="caution">
    <text evidence="3">The sequence shown here is derived from an EMBL/GenBank/DDBJ whole genome shotgun (WGS) entry which is preliminary data.</text>
</comment>
<gene>
    <name evidence="3" type="ORF">HNP88_000814</name>
</gene>
<reference evidence="3 4" key="1">
    <citation type="submission" date="2020-07" db="EMBL/GenBank/DDBJ databases">
        <title>Genomic Encyclopedia of Type Strains, Phase IV (KMG-V): Genome sequencing to study the core and pangenomes of soil and plant-associated prokaryotes.</title>
        <authorList>
            <person name="Whitman W."/>
        </authorList>
    </citation>
    <scope>NUCLEOTIDE SEQUENCE [LARGE SCALE GENOMIC DNA]</scope>
    <source>
        <strain evidence="3 4">A5</strain>
    </source>
</reference>
<dbReference type="Proteomes" id="UP000571854">
    <property type="component" value="Unassembled WGS sequence"/>
</dbReference>
<feature type="domain" description="HNH nuclease" evidence="2">
    <location>
        <begin position="212"/>
        <end position="265"/>
    </location>
</feature>
<dbReference type="AlphaFoldDB" id="A0A7J9NNJ3"/>
<evidence type="ECO:0000313" key="3">
    <source>
        <dbReference type="EMBL" id="MBA2846630.1"/>
    </source>
</evidence>
<keyword evidence="1" id="KW-0175">Coiled coil</keyword>